<name>A0A504Z2J9_FASGI</name>
<protein>
    <submittedName>
        <fullName evidence="1">Uncharacterized protein</fullName>
    </submittedName>
</protein>
<keyword evidence="2" id="KW-1185">Reference proteome</keyword>
<dbReference type="AlphaFoldDB" id="A0A504Z2J9"/>
<accession>A0A504Z2J9</accession>
<gene>
    <name evidence="1" type="ORF">FGIG_10473</name>
</gene>
<dbReference type="EMBL" id="SUNJ01001102">
    <property type="protein sequence ID" value="TPP67079.1"/>
    <property type="molecule type" value="Genomic_DNA"/>
</dbReference>
<dbReference type="Proteomes" id="UP000316759">
    <property type="component" value="Unassembled WGS sequence"/>
</dbReference>
<reference evidence="1 2" key="1">
    <citation type="submission" date="2019-04" db="EMBL/GenBank/DDBJ databases">
        <title>Annotation for the trematode Fasciola gigantica.</title>
        <authorList>
            <person name="Choi Y.-J."/>
        </authorList>
    </citation>
    <scope>NUCLEOTIDE SEQUENCE [LARGE SCALE GENOMIC DNA]</scope>
    <source>
        <strain evidence="1">Uganda_cow_1</strain>
    </source>
</reference>
<proteinExistence type="predicted"/>
<comment type="caution">
    <text evidence="1">The sequence shown here is derived from an EMBL/GenBank/DDBJ whole genome shotgun (WGS) entry which is preliminary data.</text>
</comment>
<evidence type="ECO:0000313" key="1">
    <source>
        <dbReference type="EMBL" id="TPP67079.1"/>
    </source>
</evidence>
<evidence type="ECO:0000313" key="2">
    <source>
        <dbReference type="Proteomes" id="UP000316759"/>
    </source>
</evidence>
<organism evidence="1 2">
    <name type="scientific">Fasciola gigantica</name>
    <name type="common">Giant liver fluke</name>
    <dbReference type="NCBI Taxonomy" id="46835"/>
    <lineage>
        <taxon>Eukaryota</taxon>
        <taxon>Metazoa</taxon>
        <taxon>Spiralia</taxon>
        <taxon>Lophotrochozoa</taxon>
        <taxon>Platyhelminthes</taxon>
        <taxon>Trematoda</taxon>
        <taxon>Digenea</taxon>
        <taxon>Plagiorchiida</taxon>
        <taxon>Echinostomata</taxon>
        <taxon>Echinostomatoidea</taxon>
        <taxon>Fasciolidae</taxon>
        <taxon>Fasciola</taxon>
    </lineage>
</organism>
<sequence length="102" mass="11621">MFSNLFSTYFSPKDLRCTGQAESFVLFDSSEEAFRQLRFCYDGCESKAGLPLSFQLFRRSDKCIRSFDDCARAQSSNLFARSSNYPKLDPTKFTPCPLAPVD</sequence>